<feature type="region of interest" description="Disordered" evidence="2">
    <location>
        <begin position="126"/>
        <end position="148"/>
    </location>
</feature>
<protein>
    <submittedName>
        <fullName evidence="3">Uncharacterized protein</fullName>
    </submittedName>
</protein>
<dbReference type="AlphaFoldDB" id="A0A813GEH4"/>
<gene>
    <name evidence="3" type="ORF">PGLA2088_LOCUS212</name>
</gene>
<evidence type="ECO:0000313" key="3">
    <source>
        <dbReference type="EMBL" id="CAE8623537.1"/>
    </source>
</evidence>
<dbReference type="EMBL" id="CAJNNW010000122">
    <property type="protein sequence ID" value="CAE8623537.1"/>
    <property type="molecule type" value="Genomic_DNA"/>
</dbReference>
<sequence>MGRLKAAHAFQVDLVRRLGASAGSIVEAEVESRLAGRKRLHREDLDAIEETVIGKLRTRRFSDEDASEVPRDQKLTRLFRASSAPSIASAVSPKGTLPGSMLPLPGSQLHRPSEAIWHGGLPGTAERCSGAAQAQARPNLTASSGHQKRPLPLAPLLKAVDHFDLLAEYDQIQFFKEEDLKMKQKKATARQLGMELEAQIAQARMLRERQEAEEQNKAKQALLAQVRGGQDAATAEFAKQQAQKKILQQNSQELLELVQRRRAASGMRRQGEQAAMDRTVAYEQRQREEELLAETCERARRTAVSKELFASGCQLSEQRRRAAKEADAKAAKDLLEQSNRLSASETQSGGRGLIEASQARVDKISATMGRQLAEGIAQKAKAEETRQTSAQQEHERRRMGDYWREQDDHSAKVQAMTEGRAKQLREGGKDTGTHESNADQAALLRKRHEQALLEERTKVAKARRARKETDDYLFEQMNWTSGTHKSEKGVTAEFKQRELTYNRPLLERLAKDGFNLELTGTLLLKATHRP</sequence>
<name>A0A813GEH4_POLGL</name>
<keyword evidence="1" id="KW-0175">Coiled coil</keyword>
<feature type="region of interest" description="Disordered" evidence="2">
    <location>
        <begin position="377"/>
        <end position="407"/>
    </location>
</feature>
<evidence type="ECO:0000256" key="2">
    <source>
        <dbReference type="SAM" id="MobiDB-lite"/>
    </source>
</evidence>
<proteinExistence type="predicted"/>
<evidence type="ECO:0000256" key="1">
    <source>
        <dbReference type="SAM" id="Coils"/>
    </source>
</evidence>
<evidence type="ECO:0000313" key="4">
    <source>
        <dbReference type="Proteomes" id="UP000626109"/>
    </source>
</evidence>
<dbReference type="Proteomes" id="UP000626109">
    <property type="component" value="Unassembled WGS sequence"/>
</dbReference>
<feature type="compositionally biased region" description="Polar residues" evidence="2">
    <location>
        <begin position="136"/>
        <end position="145"/>
    </location>
</feature>
<feature type="coiled-coil region" evidence="1">
    <location>
        <begin position="193"/>
        <end position="225"/>
    </location>
</feature>
<comment type="caution">
    <text evidence="3">The sequence shown here is derived from an EMBL/GenBank/DDBJ whole genome shotgun (WGS) entry which is preliminary data.</text>
</comment>
<organism evidence="3 4">
    <name type="scientific">Polarella glacialis</name>
    <name type="common">Dinoflagellate</name>
    <dbReference type="NCBI Taxonomy" id="89957"/>
    <lineage>
        <taxon>Eukaryota</taxon>
        <taxon>Sar</taxon>
        <taxon>Alveolata</taxon>
        <taxon>Dinophyceae</taxon>
        <taxon>Suessiales</taxon>
        <taxon>Suessiaceae</taxon>
        <taxon>Polarella</taxon>
    </lineage>
</organism>
<feature type="compositionally biased region" description="Basic and acidic residues" evidence="2">
    <location>
        <begin position="380"/>
        <end position="407"/>
    </location>
</feature>
<accession>A0A813GEH4</accession>
<reference evidence="3" key="1">
    <citation type="submission" date="2021-02" db="EMBL/GenBank/DDBJ databases">
        <authorList>
            <person name="Dougan E. K."/>
            <person name="Rhodes N."/>
            <person name="Thang M."/>
            <person name="Chan C."/>
        </authorList>
    </citation>
    <scope>NUCLEOTIDE SEQUENCE</scope>
</reference>